<dbReference type="InterPro" id="IPR017930">
    <property type="entry name" value="Myb_dom"/>
</dbReference>
<dbReference type="Gene3D" id="1.10.10.60">
    <property type="entry name" value="Homeodomain-like"/>
    <property type="match status" value="1"/>
</dbReference>
<evidence type="ECO:0000259" key="10">
    <source>
        <dbReference type="PROSITE" id="PS50110"/>
    </source>
</evidence>
<dbReference type="InterPro" id="IPR006447">
    <property type="entry name" value="Myb_dom_plants"/>
</dbReference>
<gene>
    <name evidence="12" type="ORF">FNV43_RR26675</name>
</gene>
<evidence type="ECO:0000256" key="5">
    <source>
        <dbReference type="ARBA" id="ARBA00023159"/>
    </source>
</evidence>
<dbReference type="GO" id="GO:0000160">
    <property type="term" value="P:phosphorelay signal transduction system"/>
    <property type="evidence" value="ECO:0007669"/>
    <property type="project" value="UniProtKB-KW"/>
</dbReference>
<dbReference type="Gene3D" id="3.40.50.2300">
    <property type="match status" value="1"/>
</dbReference>
<accession>A0A8K0DPJ7</accession>
<evidence type="ECO:0000313" key="12">
    <source>
        <dbReference type="EMBL" id="KAF3431939.1"/>
    </source>
</evidence>
<dbReference type="InterPro" id="IPR011006">
    <property type="entry name" value="CheY-like_superfamily"/>
</dbReference>
<comment type="caution">
    <text evidence="8">Lacks conserved residue(s) required for the propagation of feature annotation.</text>
</comment>
<feature type="region of interest" description="Disordered" evidence="9">
    <location>
        <begin position="270"/>
        <end position="335"/>
    </location>
</feature>
<dbReference type="FunFam" id="1.10.10.60:FF:000007">
    <property type="entry name" value="Two-component response regulator"/>
    <property type="match status" value="1"/>
</dbReference>
<keyword evidence="13" id="KW-1185">Reference proteome</keyword>
<evidence type="ECO:0000256" key="8">
    <source>
        <dbReference type="PROSITE-ProRule" id="PRU00169"/>
    </source>
</evidence>
<dbReference type="GO" id="GO:0009736">
    <property type="term" value="P:cytokinin-activated signaling pathway"/>
    <property type="evidence" value="ECO:0007669"/>
    <property type="project" value="InterPro"/>
</dbReference>
<protein>
    <submittedName>
        <fullName evidence="12">Uncharacterized protein</fullName>
    </submittedName>
</protein>
<dbReference type="AlphaFoldDB" id="A0A8K0DPJ7"/>
<evidence type="ECO:0000256" key="1">
    <source>
        <dbReference type="ARBA" id="ARBA00004123"/>
    </source>
</evidence>
<evidence type="ECO:0000256" key="7">
    <source>
        <dbReference type="ARBA" id="ARBA00023242"/>
    </source>
</evidence>
<feature type="compositionally biased region" description="Basic residues" evidence="9">
    <location>
        <begin position="279"/>
        <end position="291"/>
    </location>
</feature>
<dbReference type="PROSITE" id="PS51294">
    <property type="entry name" value="HTH_MYB"/>
    <property type="match status" value="1"/>
</dbReference>
<dbReference type="PROSITE" id="PS50110">
    <property type="entry name" value="RESPONSE_REGULATORY"/>
    <property type="match status" value="1"/>
</dbReference>
<keyword evidence="4" id="KW-0805">Transcription regulation</keyword>
<dbReference type="Pfam" id="PF00072">
    <property type="entry name" value="Response_reg"/>
    <property type="match status" value="1"/>
</dbReference>
<evidence type="ECO:0000313" key="13">
    <source>
        <dbReference type="Proteomes" id="UP000796880"/>
    </source>
</evidence>
<dbReference type="EMBL" id="VOIH02000012">
    <property type="protein sequence ID" value="KAF3431939.1"/>
    <property type="molecule type" value="Genomic_DNA"/>
</dbReference>
<keyword evidence="6" id="KW-0804">Transcription</keyword>
<dbReference type="NCBIfam" id="TIGR01557">
    <property type="entry name" value="myb_SHAQKYF"/>
    <property type="match status" value="1"/>
</dbReference>
<dbReference type="SUPFAM" id="SSF52172">
    <property type="entry name" value="CheY-like"/>
    <property type="match status" value="1"/>
</dbReference>
<dbReference type="SMART" id="SM00448">
    <property type="entry name" value="REC"/>
    <property type="match status" value="1"/>
</dbReference>
<dbReference type="SUPFAM" id="SSF46689">
    <property type="entry name" value="Homeodomain-like"/>
    <property type="match status" value="1"/>
</dbReference>
<dbReference type="InterPro" id="IPR045279">
    <property type="entry name" value="ARR-like"/>
</dbReference>
<reference evidence="12" key="1">
    <citation type="submission" date="2020-03" db="EMBL/GenBank/DDBJ databases">
        <title>A high-quality chromosome-level genome assembly of a woody plant with both climbing and erect habits, Rhamnella rubrinervis.</title>
        <authorList>
            <person name="Lu Z."/>
            <person name="Yang Y."/>
            <person name="Zhu X."/>
            <person name="Sun Y."/>
        </authorList>
    </citation>
    <scope>NUCLEOTIDE SEQUENCE</scope>
    <source>
        <strain evidence="12">BYM</strain>
        <tissue evidence="12">Leaf</tissue>
    </source>
</reference>
<dbReference type="InterPro" id="IPR001005">
    <property type="entry name" value="SANT/Myb"/>
</dbReference>
<feature type="domain" description="Response regulatory" evidence="10">
    <location>
        <begin position="29"/>
        <end position="143"/>
    </location>
</feature>
<dbReference type="GO" id="GO:0005634">
    <property type="term" value="C:nucleus"/>
    <property type="evidence" value="ECO:0007669"/>
    <property type="project" value="UniProtKB-SubCell"/>
</dbReference>
<feature type="domain" description="HTH myb-type" evidence="11">
    <location>
        <begin position="333"/>
        <end position="392"/>
    </location>
</feature>
<dbReference type="OrthoDB" id="1743485at2759"/>
<dbReference type="InterPro" id="IPR009057">
    <property type="entry name" value="Homeodomain-like_sf"/>
</dbReference>
<dbReference type="CDD" id="cd17584">
    <property type="entry name" value="REC_typeB_ARR-like"/>
    <property type="match status" value="1"/>
</dbReference>
<dbReference type="Proteomes" id="UP000796880">
    <property type="component" value="Unassembled WGS sequence"/>
</dbReference>
<keyword evidence="2" id="KW-0597">Phosphoprotein</keyword>
<name>A0A8K0DPJ7_9ROSA</name>
<organism evidence="12 13">
    <name type="scientific">Rhamnella rubrinervis</name>
    <dbReference type="NCBI Taxonomy" id="2594499"/>
    <lineage>
        <taxon>Eukaryota</taxon>
        <taxon>Viridiplantae</taxon>
        <taxon>Streptophyta</taxon>
        <taxon>Embryophyta</taxon>
        <taxon>Tracheophyta</taxon>
        <taxon>Spermatophyta</taxon>
        <taxon>Magnoliopsida</taxon>
        <taxon>eudicotyledons</taxon>
        <taxon>Gunneridae</taxon>
        <taxon>Pentapetalae</taxon>
        <taxon>rosids</taxon>
        <taxon>fabids</taxon>
        <taxon>Rosales</taxon>
        <taxon>Rhamnaceae</taxon>
        <taxon>rhamnoid group</taxon>
        <taxon>Rhamneae</taxon>
        <taxon>Rhamnella</taxon>
    </lineage>
</organism>
<keyword evidence="3" id="KW-0902">Two-component regulatory system</keyword>
<keyword evidence="5" id="KW-0010">Activator</keyword>
<sequence length="701" mass="78372">MYSLYLTVTFNETKLSVTKWVPKAANGVRVLLVDSDTVSLMYLATLLEQYSFKVTTTELASVALYMIQEEKDRFQLVIANMKLPDMDSHSFLKEVLKKDIPIIMMSSERHDNLAGKALAEGACYFLQKPVVLEDLKFMWQHVFRKSVINPMKESCKAKGEKMKNPGKESRGVKIIEIDDLSRASAKGNIIKETGGVCKRCHEAITIKEVDGLSRPPNEGNKFKEAGGVYGSAIVHSSDGIYSGYMIIDPKCKKKKHASLGNENHAKKLHDCHAEGSITKNKKKQGRSKTKRLRTEEEEQRQEKRTKINFKSKSSRSVKVNEEDGEWKDDSNSSTDRKRVIWTPELHLKFTAAISTLGDKKARPKSILKMMNTPNVSVRQVASHLQKYKSQVQRIYETGTTNIPSVSKSHGYRHRSEWKPLLQRKSALASRTGQKNFHFRGRTNAEFTVPKPLVWPTASVTSSISNNHRTSNLKSGQMGMNSNSNLYPGNNNPNEVHTENHAMLQKLNQVGKTSSFASNINMNENVKGRQMEGGGIQVPESKLANLSYVMPEAASPCISVDISQLLNAHPYVHLNQEFTPDLAASFVSHNQNQFTAGVPGITEVLEPEKAQITSGNENNSENFLTDFFDGIQDLVPVAEQAPPAAAAGSSNQNQSLLEYTDLLKFLEEDLDNGFDSAPNTGDLDHFCEWLEQTLEEKSTDKK</sequence>
<evidence type="ECO:0000256" key="3">
    <source>
        <dbReference type="ARBA" id="ARBA00023012"/>
    </source>
</evidence>
<evidence type="ECO:0000256" key="2">
    <source>
        <dbReference type="ARBA" id="ARBA00022553"/>
    </source>
</evidence>
<evidence type="ECO:0000256" key="4">
    <source>
        <dbReference type="ARBA" id="ARBA00023015"/>
    </source>
</evidence>
<evidence type="ECO:0000259" key="11">
    <source>
        <dbReference type="PROSITE" id="PS51294"/>
    </source>
</evidence>
<evidence type="ECO:0000256" key="9">
    <source>
        <dbReference type="SAM" id="MobiDB-lite"/>
    </source>
</evidence>
<comment type="subcellular location">
    <subcellularLocation>
        <location evidence="1">Nucleus</location>
    </subcellularLocation>
</comment>
<dbReference type="PANTHER" id="PTHR43874:SF87">
    <property type="entry name" value="HTH MYB-TYPE DOMAIN-CONTAINING PROTEIN"/>
    <property type="match status" value="1"/>
</dbReference>
<proteinExistence type="predicted"/>
<comment type="caution">
    <text evidence="12">The sequence shown here is derived from an EMBL/GenBank/DDBJ whole genome shotgun (WGS) entry which is preliminary data.</text>
</comment>
<dbReference type="GO" id="GO:0003677">
    <property type="term" value="F:DNA binding"/>
    <property type="evidence" value="ECO:0007669"/>
    <property type="project" value="InterPro"/>
</dbReference>
<feature type="compositionally biased region" description="Basic residues" evidence="9">
    <location>
        <begin position="306"/>
        <end position="315"/>
    </location>
</feature>
<evidence type="ECO:0000256" key="6">
    <source>
        <dbReference type="ARBA" id="ARBA00023163"/>
    </source>
</evidence>
<dbReference type="Pfam" id="PF00249">
    <property type="entry name" value="Myb_DNA-binding"/>
    <property type="match status" value="1"/>
</dbReference>
<dbReference type="PANTHER" id="PTHR43874">
    <property type="entry name" value="TWO-COMPONENT RESPONSE REGULATOR"/>
    <property type="match status" value="1"/>
</dbReference>
<keyword evidence="7" id="KW-0539">Nucleus</keyword>
<dbReference type="InterPro" id="IPR001789">
    <property type="entry name" value="Sig_transdc_resp-reg_receiver"/>
</dbReference>